<evidence type="ECO:0000313" key="1">
    <source>
        <dbReference type="EMBL" id="GFR61902.1"/>
    </source>
</evidence>
<protein>
    <submittedName>
        <fullName evidence="1">Uncharacterized protein</fullName>
    </submittedName>
</protein>
<sequence length="83" mass="9052">MLADNPTEYYGLFMFTEGMKNMFPDVTKVKVLDIGAGTGLSGEKIAQLVVASLRGQEVAGSKHSREHSPGPYWLGRCQYNVTG</sequence>
<comment type="caution">
    <text evidence="1">The sequence shown here is derived from an EMBL/GenBank/DDBJ whole genome shotgun (WGS) entry which is preliminary data.</text>
</comment>
<dbReference type="EMBL" id="BMAT01000218">
    <property type="protein sequence ID" value="GFR61902.1"/>
    <property type="molecule type" value="Genomic_DNA"/>
</dbReference>
<reference evidence="1 2" key="1">
    <citation type="journal article" date="2021" name="Elife">
        <title>Chloroplast acquisition without the gene transfer in kleptoplastic sea slugs, Plakobranchus ocellatus.</title>
        <authorList>
            <person name="Maeda T."/>
            <person name="Takahashi S."/>
            <person name="Yoshida T."/>
            <person name="Shimamura S."/>
            <person name="Takaki Y."/>
            <person name="Nagai Y."/>
            <person name="Toyoda A."/>
            <person name="Suzuki Y."/>
            <person name="Arimoto A."/>
            <person name="Ishii H."/>
            <person name="Satoh N."/>
            <person name="Nishiyama T."/>
            <person name="Hasebe M."/>
            <person name="Maruyama T."/>
            <person name="Minagawa J."/>
            <person name="Obokata J."/>
            <person name="Shigenobu S."/>
        </authorList>
    </citation>
    <scope>NUCLEOTIDE SEQUENCE [LARGE SCALE GENOMIC DNA]</scope>
</reference>
<gene>
    <name evidence="1" type="ORF">ElyMa_000116400</name>
</gene>
<dbReference type="SUPFAM" id="SSF53335">
    <property type="entry name" value="S-adenosyl-L-methionine-dependent methyltransferases"/>
    <property type="match status" value="1"/>
</dbReference>
<dbReference type="AlphaFoldDB" id="A0AAV4ELM2"/>
<proteinExistence type="predicted"/>
<keyword evidence="2" id="KW-1185">Reference proteome</keyword>
<accession>A0AAV4ELM2</accession>
<name>A0AAV4ELM2_9GAST</name>
<dbReference type="InterPro" id="IPR029063">
    <property type="entry name" value="SAM-dependent_MTases_sf"/>
</dbReference>
<dbReference type="Proteomes" id="UP000762676">
    <property type="component" value="Unassembled WGS sequence"/>
</dbReference>
<evidence type="ECO:0000313" key="2">
    <source>
        <dbReference type="Proteomes" id="UP000762676"/>
    </source>
</evidence>
<organism evidence="1 2">
    <name type="scientific">Elysia marginata</name>
    <dbReference type="NCBI Taxonomy" id="1093978"/>
    <lineage>
        <taxon>Eukaryota</taxon>
        <taxon>Metazoa</taxon>
        <taxon>Spiralia</taxon>
        <taxon>Lophotrochozoa</taxon>
        <taxon>Mollusca</taxon>
        <taxon>Gastropoda</taxon>
        <taxon>Heterobranchia</taxon>
        <taxon>Euthyneura</taxon>
        <taxon>Panpulmonata</taxon>
        <taxon>Sacoglossa</taxon>
        <taxon>Placobranchoidea</taxon>
        <taxon>Plakobranchidae</taxon>
        <taxon>Elysia</taxon>
    </lineage>
</organism>